<dbReference type="Proteomes" id="UP000031971">
    <property type="component" value="Unassembled WGS sequence"/>
</dbReference>
<accession>A0A0C2YIR4</accession>
<organism evidence="1 2">
    <name type="scientific">Paramagnetospirillum magnetotacticum MS-1</name>
    <dbReference type="NCBI Taxonomy" id="272627"/>
    <lineage>
        <taxon>Bacteria</taxon>
        <taxon>Pseudomonadati</taxon>
        <taxon>Pseudomonadota</taxon>
        <taxon>Alphaproteobacteria</taxon>
        <taxon>Rhodospirillales</taxon>
        <taxon>Magnetospirillaceae</taxon>
        <taxon>Paramagnetospirillum</taxon>
    </lineage>
</organism>
<comment type="caution">
    <text evidence="1">The sequence shown here is derived from an EMBL/GenBank/DDBJ whole genome shotgun (WGS) entry which is preliminary data.</text>
</comment>
<sequence length="39" mass="4284">MGLHENAKGPFVILDRIPFAFDIGEQGKLILFGLDRSAP</sequence>
<reference evidence="1 2" key="1">
    <citation type="submission" date="2015-01" db="EMBL/GenBank/DDBJ databases">
        <title>Genome Sequence of Magnetospirillum magnetotacticum Strain MS-1.</title>
        <authorList>
            <person name="Marinov G.K."/>
            <person name="Smalley M.D."/>
            <person name="DeSalvo G."/>
        </authorList>
    </citation>
    <scope>NUCLEOTIDE SEQUENCE [LARGE SCALE GENOMIC DNA]</scope>
    <source>
        <strain evidence="1 2">MS-1</strain>
    </source>
</reference>
<dbReference type="AlphaFoldDB" id="A0A0C2YIR4"/>
<protein>
    <submittedName>
        <fullName evidence="1">Uncharacterized protein</fullName>
    </submittedName>
</protein>
<dbReference type="EMBL" id="JXSL01000022">
    <property type="protein sequence ID" value="KIL99609.1"/>
    <property type="molecule type" value="Genomic_DNA"/>
</dbReference>
<gene>
    <name evidence="1" type="ORF">CCC_03781</name>
</gene>
<evidence type="ECO:0000313" key="1">
    <source>
        <dbReference type="EMBL" id="KIL99609.1"/>
    </source>
</evidence>
<keyword evidence="2" id="KW-1185">Reference proteome</keyword>
<proteinExistence type="predicted"/>
<evidence type="ECO:0000313" key="2">
    <source>
        <dbReference type="Proteomes" id="UP000031971"/>
    </source>
</evidence>
<name>A0A0C2YIR4_PARME</name>